<dbReference type="Pfam" id="PF02601">
    <property type="entry name" value="Exonuc_VII_L"/>
    <property type="match status" value="1"/>
</dbReference>
<keyword evidence="2 5" id="KW-0540">Nuclease</keyword>
<feature type="domain" description="Exonuclease VII large subunit C-terminal" evidence="7">
    <location>
        <begin position="211"/>
        <end position="508"/>
    </location>
</feature>
<comment type="similarity">
    <text evidence="5">Belongs to the XseA family.</text>
</comment>
<dbReference type="GO" id="GO:0009318">
    <property type="term" value="C:exodeoxyribonuclease VII complex"/>
    <property type="evidence" value="ECO:0007669"/>
    <property type="project" value="UniProtKB-UniRule"/>
</dbReference>
<dbReference type="RefSeq" id="WP_253476554.1">
    <property type="nucleotide sequence ID" value="NZ_JALJXV010000003.1"/>
</dbReference>
<comment type="catalytic activity">
    <reaction evidence="5">
        <text>Exonucleolytic cleavage in either 5'- to 3'- or 3'- to 5'-direction to yield nucleoside 5'-phosphates.</text>
        <dbReference type="EC" id="3.1.11.6"/>
    </reaction>
</comment>
<evidence type="ECO:0000259" key="7">
    <source>
        <dbReference type="Pfam" id="PF02601"/>
    </source>
</evidence>
<dbReference type="EC" id="3.1.11.6" evidence="5"/>
<accession>A0AAE3KC44</accession>
<evidence type="ECO:0000259" key="9">
    <source>
        <dbReference type="Pfam" id="PF18974"/>
    </source>
</evidence>
<feature type="domain" description="OB-fold nucleic acid binding" evidence="8">
    <location>
        <begin position="82"/>
        <end position="187"/>
    </location>
</feature>
<organism evidence="10 11">
    <name type="scientific">Natronocella acetinitrilica</name>
    <dbReference type="NCBI Taxonomy" id="414046"/>
    <lineage>
        <taxon>Bacteria</taxon>
        <taxon>Pseudomonadati</taxon>
        <taxon>Pseudomonadota</taxon>
        <taxon>Gammaproteobacteria</taxon>
        <taxon>Chromatiales</taxon>
        <taxon>Ectothiorhodospiraceae</taxon>
        <taxon>Natronocella</taxon>
    </lineage>
</organism>
<sequence length="523" mass="55251">MASPTYLNVPFAEKDAAKALGARFDGSRKSWFVPPEIDAAAFSRWLPGGSSAAAVAPSFARHDERPASDAPGADQEPAPGVSLSDLLDAVSGTVRAAHGAPVWVRAEVTAVSEARGGHTYLELVDYGADGREAAKARASVWRSRAGIISAFAKATGQAIAAGVKLLVHARVEIHPRFGLSLSIEDIDPRFTLGDMEAKLAAIRASLKAEGLLEANRSQVAPQDFLRVAVIAPGGAAGLGDFRTQADQLAAHGLCQFTYLDAQFQGDQASVSVSAALEQVRTALTTGRAKLDAVVLIRGGGDKAGLYALNDYAIARALCRMPVPVIVGIGHERDVTLLDELACVRLPTPSMVASHIAGCIIGNAREARQAALLLERLARGQVVAAQAAAEKAVTALRQTAVGHAHTARIVIDQSRSALREQALRHAAGAREAVNAEQAALRTLPAQLLERARADAKGHMQTLFAYNPHRILGQGYAIARGEDGRVVRSATAVRSDQPLALRVTDGVIHARVERIEPLEEECHHD</sequence>
<dbReference type="InterPro" id="IPR020579">
    <property type="entry name" value="Exonuc_VII_lsu_C"/>
</dbReference>
<evidence type="ECO:0000259" key="8">
    <source>
        <dbReference type="Pfam" id="PF13742"/>
    </source>
</evidence>
<gene>
    <name evidence="10" type="ORF">J2T57_001610</name>
</gene>
<name>A0AAE3KC44_9GAMM</name>
<evidence type="ECO:0000256" key="1">
    <source>
        <dbReference type="ARBA" id="ARBA00022490"/>
    </source>
</evidence>
<dbReference type="InterPro" id="IPR043764">
    <property type="entry name" value="DUF5710"/>
</dbReference>
<dbReference type="PANTHER" id="PTHR30008:SF0">
    <property type="entry name" value="EXODEOXYRIBONUCLEASE 7 LARGE SUBUNIT"/>
    <property type="match status" value="1"/>
</dbReference>
<protein>
    <recommendedName>
        <fullName evidence="5">Exodeoxyribonuclease 7 large subunit</fullName>
        <ecNumber evidence="5">3.1.11.6</ecNumber>
    </recommendedName>
</protein>
<feature type="domain" description="DUF5710" evidence="9">
    <location>
        <begin position="5"/>
        <end position="47"/>
    </location>
</feature>
<evidence type="ECO:0000256" key="6">
    <source>
        <dbReference type="SAM" id="MobiDB-lite"/>
    </source>
</evidence>
<evidence type="ECO:0000256" key="4">
    <source>
        <dbReference type="ARBA" id="ARBA00022839"/>
    </source>
</evidence>
<dbReference type="InterPro" id="IPR025824">
    <property type="entry name" value="OB-fold_nuc-bd_dom"/>
</dbReference>
<proteinExistence type="inferred from homology"/>
<dbReference type="GO" id="GO:0008855">
    <property type="term" value="F:exodeoxyribonuclease VII activity"/>
    <property type="evidence" value="ECO:0007669"/>
    <property type="project" value="UniProtKB-UniRule"/>
</dbReference>
<dbReference type="PANTHER" id="PTHR30008">
    <property type="entry name" value="EXODEOXYRIBONUCLEASE 7 LARGE SUBUNIT"/>
    <property type="match status" value="1"/>
</dbReference>
<dbReference type="GO" id="GO:0006308">
    <property type="term" value="P:DNA catabolic process"/>
    <property type="evidence" value="ECO:0007669"/>
    <property type="project" value="UniProtKB-UniRule"/>
</dbReference>
<evidence type="ECO:0000313" key="10">
    <source>
        <dbReference type="EMBL" id="MCP1674508.1"/>
    </source>
</evidence>
<dbReference type="CDD" id="cd04489">
    <property type="entry name" value="ExoVII_LU_OBF"/>
    <property type="match status" value="1"/>
</dbReference>
<evidence type="ECO:0000256" key="3">
    <source>
        <dbReference type="ARBA" id="ARBA00022801"/>
    </source>
</evidence>
<dbReference type="GO" id="GO:0003676">
    <property type="term" value="F:nucleic acid binding"/>
    <property type="evidence" value="ECO:0007669"/>
    <property type="project" value="InterPro"/>
</dbReference>
<dbReference type="Pfam" id="PF18974">
    <property type="entry name" value="DUF5710"/>
    <property type="match status" value="1"/>
</dbReference>
<reference evidence="10" key="1">
    <citation type="submission" date="2022-03" db="EMBL/GenBank/DDBJ databases">
        <title>Genomic Encyclopedia of Type Strains, Phase III (KMG-III): the genomes of soil and plant-associated and newly described type strains.</title>
        <authorList>
            <person name="Whitman W."/>
        </authorList>
    </citation>
    <scope>NUCLEOTIDE SEQUENCE</scope>
    <source>
        <strain evidence="10">ANL 6-2</strain>
    </source>
</reference>
<evidence type="ECO:0000256" key="2">
    <source>
        <dbReference type="ARBA" id="ARBA00022722"/>
    </source>
</evidence>
<dbReference type="AlphaFoldDB" id="A0AAE3KC44"/>
<evidence type="ECO:0000313" key="11">
    <source>
        <dbReference type="Proteomes" id="UP001205843"/>
    </source>
</evidence>
<dbReference type="Pfam" id="PF13742">
    <property type="entry name" value="tRNA_anti_2"/>
    <property type="match status" value="1"/>
</dbReference>
<dbReference type="GO" id="GO:0005737">
    <property type="term" value="C:cytoplasm"/>
    <property type="evidence" value="ECO:0007669"/>
    <property type="project" value="UniProtKB-SubCell"/>
</dbReference>
<comment type="caution">
    <text evidence="10">The sequence shown here is derived from an EMBL/GenBank/DDBJ whole genome shotgun (WGS) entry which is preliminary data.</text>
</comment>
<feature type="region of interest" description="Disordered" evidence="6">
    <location>
        <begin position="56"/>
        <end position="81"/>
    </location>
</feature>
<comment type="subcellular location">
    <subcellularLocation>
        <location evidence="5">Cytoplasm</location>
    </subcellularLocation>
</comment>
<keyword evidence="1" id="KW-0963">Cytoplasm</keyword>
<evidence type="ECO:0000256" key="5">
    <source>
        <dbReference type="RuleBase" id="RU004355"/>
    </source>
</evidence>
<dbReference type="Proteomes" id="UP001205843">
    <property type="component" value="Unassembled WGS sequence"/>
</dbReference>
<keyword evidence="4 5" id="KW-0269">Exonuclease</keyword>
<dbReference type="InterPro" id="IPR003753">
    <property type="entry name" value="Exonuc_VII_L"/>
</dbReference>
<keyword evidence="11" id="KW-1185">Reference proteome</keyword>
<dbReference type="NCBIfam" id="TIGR00237">
    <property type="entry name" value="xseA"/>
    <property type="match status" value="1"/>
</dbReference>
<dbReference type="EMBL" id="JALJXV010000003">
    <property type="protein sequence ID" value="MCP1674508.1"/>
    <property type="molecule type" value="Genomic_DNA"/>
</dbReference>
<keyword evidence="3 5" id="KW-0378">Hydrolase</keyword>